<evidence type="ECO:0000256" key="5">
    <source>
        <dbReference type="ARBA" id="ARBA00023277"/>
    </source>
</evidence>
<evidence type="ECO:0000256" key="4">
    <source>
        <dbReference type="ARBA" id="ARBA00022801"/>
    </source>
</evidence>
<dbReference type="InterPro" id="IPR006543">
    <property type="entry name" value="Histidinol-phos"/>
</dbReference>
<keyword evidence="13" id="KW-1185">Reference proteome</keyword>
<comment type="cofactor">
    <cofactor evidence="11">
        <name>Mg(2+)</name>
        <dbReference type="ChEBI" id="CHEBI:18420"/>
    </cofactor>
</comment>
<dbReference type="Pfam" id="PF13242">
    <property type="entry name" value="Hydrolase_like"/>
    <property type="match status" value="1"/>
</dbReference>
<feature type="binding site" evidence="11">
    <location>
        <position position="135"/>
    </location>
    <ligand>
        <name>Mg(2+)</name>
        <dbReference type="ChEBI" id="CHEBI:18420"/>
    </ligand>
</feature>
<comment type="subcellular location">
    <subcellularLocation>
        <location evidence="1 7">Cytoplasm</location>
    </subcellularLocation>
</comment>
<accession>A0A285QGF7</accession>
<evidence type="ECO:0000256" key="10">
    <source>
        <dbReference type="PIRSR" id="PIRSR004682-3"/>
    </source>
</evidence>
<feature type="binding site" evidence="11">
    <location>
        <position position="10"/>
    </location>
    <ligand>
        <name>Mg(2+)</name>
        <dbReference type="ChEBI" id="CHEBI:18420"/>
    </ligand>
</feature>
<dbReference type="PIRSF" id="PIRSF004682">
    <property type="entry name" value="GmhB"/>
    <property type="match status" value="1"/>
</dbReference>
<evidence type="ECO:0000256" key="11">
    <source>
        <dbReference type="PIRSR" id="PIRSR004682-4"/>
    </source>
</evidence>
<gene>
    <name evidence="12" type="ORF">SAMN06297144_1142</name>
</gene>
<feature type="site" description="Stabilizes the phosphoryl group" evidence="10">
    <location>
        <position position="52"/>
    </location>
</feature>
<dbReference type="InterPro" id="IPR006549">
    <property type="entry name" value="HAD-SF_hydro_IIIA"/>
</dbReference>
<dbReference type="OrthoDB" id="9814110at2"/>
<feature type="binding site" evidence="9">
    <location>
        <begin position="10"/>
        <end position="12"/>
    </location>
    <ligand>
        <name>substrate</name>
    </ligand>
</feature>
<evidence type="ECO:0000256" key="1">
    <source>
        <dbReference type="ARBA" id="ARBA00004496"/>
    </source>
</evidence>
<sequence length="179" mass="19396">MSGTPAAFFDRDGVLNVDHGYTFEIDRLELIKGAGAALAACRAAGLLVFVVTNQSGIARGLYDESALATFNTELRRRLAVDGGLIDDVRFCPHHPDAVVARYRRSCDCRKPAPGMILHLAEAWNIDLTRSIMIGDKQSDMDAARAAGVAGYLFEGGDLLAFLTDVLESRGLQGARRREV</sequence>
<dbReference type="AlphaFoldDB" id="A0A285QGF7"/>
<feature type="binding site" evidence="11">
    <location>
        <position position="108"/>
    </location>
    <ligand>
        <name>Zn(2+)</name>
        <dbReference type="ChEBI" id="CHEBI:29105"/>
    </ligand>
</feature>
<evidence type="ECO:0000313" key="13">
    <source>
        <dbReference type="Proteomes" id="UP000219494"/>
    </source>
</evidence>
<keyword evidence="4 7" id="KW-0378">Hydrolase</keyword>
<dbReference type="NCBIfam" id="TIGR01662">
    <property type="entry name" value="HAD-SF-IIIA"/>
    <property type="match status" value="1"/>
</dbReference>
<feature type="binding site" evidence="11">
    <location>
        <position position="12"/>
    </location>
    <ligand>
        <name>Mg(2+)</name>
        <dbReference type="ChEBI" id="CHEBI:18420"/>
    </ligand>
</feature>
<comment type="similarity">
    <text evidence="7">Belongs to the gmhB family.</text>
</comment>
<evidence type="ECO:0000256" key="7">
    <source>
        <dbReference type="PIRNR" id="PIRNR004682"/>
    </source>
</evidence>
<keyword evidence="11" id="KW-0460">Magnesium</keyword>
<keyword evidence="3 11" id="KW-0479">Metal-binding</keyword>
<dbReference type="EMBL" id="OBMI01000001">
    <property type="protein sequence ID" value="SOB80598.1"/>
    <property type="molecule type" value="Genomic_DNA"/>
</dbReference>
<feature type="binding site" evidence="9">
    <location>
        <begin position="18"/>
        <end position="21"/>
    </location>
    <ligand>
        <name>substrate</name>
    </ligand>
</feature>
<feature type="binding site" evidence="11">
    <location>
        <position position="93"/>
    </location>
    <ligand>
        <name>Zn(2+)</name>
        <dbReference type="ChEBI" id="CHEBI:29105"/>
    </ligand>
</feature>
<dbReference type="InterPro" id="IPR023214">
    <property type="entry name" value="HAD_sf"/>
</dbReference>
<evidence type="ECO:0000256" key="3">
    <source>
        <dbReference type="ARBA" id="ARBA00022723"/>
    </source>
</evidence>
<keyword evidence="5 7" id="KW-0119">Carbohydrate metabolism</keyword>
<dbReference type="GO" id="GO:0005975">
    <property type="term" value="P:carbohydrate metabolic process"/>
    <property type="evidence" value="ECO:0007669"/>
    <property type="project" value="InterPro"/>
</dbReference>
<dbReference type="RefSeq" id="WP_097062951.1">
    <property type="nucleotide sequence ID" value="NZ_OBMI01000001.1"/>
</dbReference>
<dbReference type="InterPro" id="IPR036412">
    <property type="entry name" value="HAD-like_sf"/>
</dbReference>
<dbReference type="InterPro" id="IPR004446">
    <property type="entry name" value="Heptose_bisP_phosphatase"/>
</dbReference>
<keyword evidence="2 7" id="KW-0963">Cytoplasm</keyword>
<dbReference type="Gene3D" id="3.40.50.1000">
    <property type="entry name" value="HAD superfamily/HAD-like"/>
    <property type="match status" value="1"/>
</dbReference>
<dbReference type="GO" id="GO:0016791">
    <property type="term" value="F:phosphatase activity"/>
    <property type="evidence" value="ECO:0007669"/>
    <property type="project" value="InterPro"/>
</dbReference>
<protein>
    <recommendedName>
        <fullName evidence="6 7">D,D-heptose 1,7-bisphosphate phosphatase</fullName>
        <ecNumber evidence="7">3.1.3.-</ecNumber>
    </recommendedName>
</protein>
<feature type="binding site" evidence="9">
    <location>
        <position position="136"/>
    </location>
    <ligand>
        <name>substrate</name>
    </ligand>
</feature>
<feature type="binding site" evidence="11">
    <location>
        <position position="106"/>
    </location>
    <ligand>
        <name>Zn(2+)</name>
        <dbReference type="ChEBI" id="CHEBI:29105"/>
    </ligand>
</feature>
<dbReference type="PANTHER" id="PTHR42891:SF1">
    <property type="entry name" value="D-GLYCERO-BETA-D-MANNO-HEPTOSE-1,7-BISPHOSPHATE 7-PHOSPHATASE"/>
    <property type="match status" value="1"/>
</dbReference>
<feature type="binding site" evidence="9">
    <location>
        <begin position="109"/>
        <end position="110"/>
    </location>
    <ligand>
        <name>substrate</name>
    </ligand>
</feature>
<dbReference type="GO" id="GO:0046872">
    <property type="term" value="F:metal ion binding"/>
    <property type="evidence" value="ECO:0007669"/>
    <property type="project" value="UniProtKB-KW"/>
</dbReference>
<reference evidence="12 13" key="1">
    <citation type="submission" date="2017-07" db="EMBL/GenBank/DDBJ databases">
        <authorList>
            <person name="Sun Z.S."/>
            <person name="Albrecht U."/>
            <person name="Echele G."/>
            <person name="Lee C.C."/>
        </authorList>
    </citation>
    <scope>NUCLEOTIDE SEQUENCE [LARGE SCALE GENOMIC DNA]</scope>
    <source>
        <strain evidence="12 13">CGMCC 1.12672</strain>
    </source>
</reference>
<organism evidence="12 13">
    <name type="scientific">Sphingomonas guangdongensis</name>
    <dbReference type="NCBI Taxonomy" id="1141890"/>
    <lineage>
        <taxon>Bacteria</taxon>
        <taxon>Pseudomonadati</taxon>
        <taxon>Pseudomonadota</taxon>
        <taxon>Alphaproteobacteria</taxon>
        <taxon>Sphingomonadales</taxon>
        <taxon>Sphingomonadaceae</taxon>
        <taxon>Sphingomonas</taxon>
    </lineage>
</organism>
<evidence type="ECO:0000256" key="9">
    <source>
        <dbReference type="PIRSR" id="PIRSR004682-2"/>
    </source>
</evidence>
<feature type="active site" description="Proton donor" evidence="8">
    <location>
        <position position="12"/>
    </location>
</feature>
<feature type="binding site" evidence="11">
    <location>
        <position position="91"/>
    </location>
    <ligand>
        <name>Zn(2+)</name>
        <dbReference type="ChEBI" id="CHEBI:29105"/>
    </ligand>
</feature>
<dbReference type="CDD" id="cd07503">
    <property type="entry name" value="HAD_HisB-N"/>
    <property type="match status" value="1"/>
</dbReference>
<feature type="site" description="Contributes to substrate recognition" evidence="10">
    <location>
        <position position="109"/>
    </location>
</feature>
<proteinExistence type="inferred from homology"/>
<feature type="active site" description="Nucleophile" evidence="8">
    <location>
        <position position="10"/>
    </location>
</feature>
<evidence type="ECO:0000313" key="12">
    <source>
        <dbReference type="EMBL" id="SOB80598.1"/>
    </source>
</evidence>
<dbReference type="EC" id="3.1.3.-" evidence="7"/>
<dbReference type="NCBIfam" id="TIGR01656">
    <property type="entry name" value="Histidinol-ppas"/>
    <property type="match status" value="1"/>
</dbReference>
<feature type="site" description="Contributes to substrate recognition" evidence="10">
    <location>
        <position position="110"/>
    </location>
</feature>
<name>A0A285QGF7_9SPHN</name>
<dbReference type="GO" id="GO:0005737">
    <property type="term" value="C:cytoplasm"/>
    <property type="evidence" value="ECO:0007669"/>
    <property type="project" value="UniProtKB-SubCell"/>
</dbReference>
<comment type="cofactor">
    <cofactor evidence="11">
        <name>Zn(2+)</name>
        <dbReference type="ChEBI" id="CHEBI:29105"/>
    </cofactor>
</comment>
<dbReference type="PANTHER" id="PTHR42891">
    <property type="entry name" value="D-GLYCERO-BETA-D-MANNO-HEPTOSE-1,7-BISPHOSPHATE 7-PHOSPHATASE"/>
    <property type="match status" value="1"/>
</dbReference>
<evidence type="ECO:0000256" key="8">
    <source>
        <dbReference type="PIRSR" id="PIRSR004682-1"/>
    </source>
</evidence>
<keyword evidence="11" id="KW-0862">Zinc</keyword>
<evidence type="ECO:0000256" key="6">
    <source>
        <dbReference type="ARBA" id="ARBA00031828"/>
    </source>
</evidence>
<dbReference type="SUPFAM" id="SSF56784">
    <property type="entry name" value="HAD-like"/>
    <property type="match status" value="1"/>
</dbReference>
<feature type="binding site" evidence="11">
    <location>
        <position position="136"/>
    </location>
    <ligand>
        <name>Mg(2+)</name>
        <dbReference type="ChEBI" id="CHEBI:18420"/>
    </ligand>
</feature>
<dbReference type="Proteomes" id="UP000219494">
    <property type="component" value="Unassembled WGS sequence"/>
</dbReference>
<evidence type="ECO:0000256" key="2">
    <source>
        <dbReference type="ARBA" id="ARBA00022490"/>
    </source>
</evidence>
<feature type="binding site" evidence="9">
    <location>
        <begin position="52"/>
        <end position="55"/>
    </location>
    <ligand>
        <name>substrate</name>
    </ligand>
</feature>